<keyword evidence="2" id="KW-0596">Phosphopantetheine</keyword>
<dbReference type="InterPro" id="IPR006162">
    <property type="entry name" value="Ppantetheine_attach_site"/>
</dbReference>
<dbReference type="AlphaFoldDB" id="A0A7V7SC53"/>
<dbReference type="CDD" id="cd05235">
    <property type="entry name" value="SDR_e1"/>
    <property type="match status" value="1"/>
</dbReference>
<dbReference type="InterPro" id="IPR025110">
    <property type="entry name" value="AMP-bd_C"/>
</dbReference>
<dbReference type="Gene3D" id="3.40.50.720">
    <property type="entry name" value="NAD(P)-binding Rossmann-like Domain"/>
    <property type="match status" value="1"/>
</dbReference>
<dbReference type="PANTHER" id="PTHR44845">
    <property type="entry name" value="CARRIER DOMAIN-CONTAINING PROTEIN"/>
    <property type="match status" value="1"/>
</dbReference>
<dbReference type="InterPro" id="IPR045851">
    <property type="entry name" value="AMP-bd_C_sf"/>
</dbReference>
<dbReference type="RefSeq" id="WP_151623647.1">
    <property type="nucleotide sequence ID" value="NZ_WBPG01000001.1"/>
</dbReference>
<evidence type="ECO:0000256" key="1">
    <source>
        <dbReference type="ARBA" id="ARBA00006432"/>
    </source>
</evidence>
<dbReference type="NCBIfam" id="TIGR01733">
    <property type="entry name" value="AA-adenyl-dom"/>
    <property type="match status" value="1"/>
</dbReference>
<dbReference type="SUPFAM" id="SSF47336">
    <property type="entry name" value="ACP-like"/>
    <property type="match status" value="1"/>
</dbReference>
<dbReference type="CDD" id="cd05930">
    <property type="entry name" value="A_NRPS"/>
    <property type="match status" value="1"/>
</dbReference>
<dbReference type="Gene3D" id="1.10.1200.10">
    <property type="entry name" value="ACP-like"/>
    <property type="match status" value="1"/>
</dbReference>
<comment type="similarity">
    <text evidence="1">Belongs to the ATP-dependent AMP-binding enzyme family.</text>
</comment>
<protein>
    <submittedName>
        <fullName evidence="7">Amino acid adenylation domain-containing protein</fullName>
    </submittedName>
</protein>
<dbReference type="InterPro" id="IPR036291">
    <property type="entry name" value="NAD(P)-bd_dom_sf"/>
</dbReference>
<evidence type="ECO:0000313" key="8">
    <source>
        <dbReference type="Proteomes" id="UP000470409"/>
    </source>
</evidence>
<accession>A0A7V7SC53</accession>
<dbReference type="Pfam" id="PF00550">
    <property type="entry name" value="PP-binding"/>
    <property type="match status" value="1"/>
</dbReference>
<dbReference type="PROSITE" id="PS50075">
    <property type="entry name" value="CARRIER"/>
    <property type="match status" value="1"/>
</dbReference>
<evidence type="ECO:0000313" key="7">
    <source>
        <dbReference type="EMBL" id="KAB2445753.1"/>
    </source>
</evidence>
<evidence type="ECO:0000259" key="6">
    <source>
        <dbReference type="PROSITE" id="PS50075"/>
    </source>
</evidence>
<evidence type="ECO:0000256" key="3">
    <source>
        <dbReference type="ARBA" id="ARBA00022553"/>
    </source>
</evidence>
<dbReference type="InterPro" id="IPR036736">
    <property type="entry name" value="ACP-like_sf"/>
</dbReference>
<dbReference type="EMBL" id="WBPG01000001">
    <property type="protein sequence ID" value="KAB2445753.1"/>
    <property type="molecule type" value="Genomic_DNA"/>
</dbReference>
<dbReference type="InterPro" id="IPR010071">
    <property type="entry name" value="AA_adenyl_dom"/>
</dbReference>
<keyword evidence="5" id="KW-0067">ATP-binding</keyword>
<dbReference type="InterPro" id="IPR010080">
    <property type="entry name" value="Thioester_reductase-like_dom"/>
</dbReference>
<proteinExistence type="inferred from homology"/>
<dbReference type="Pfam" id="PF00501">
    <property type="entry name" value="AMP-binding"/>
    <property type="match status" value="1"/>
</dbReference>
<feature type="domain" description="Carrier" evidence="6">
    <location>
        <begin position="722"/>
        <end position="796"/>
    </location>
</feature>
<name>A0A7V7SC53_9BACI</name>
<dbReference type="InterPro" id="IPR009081">
    <property type="entry name" value="PP-bd_ACP"/>
</dbReference>
<organism evidence="7 8">
    <name type="scientific">Bacillus luti</name>
    <dbReference type="NCBI Taxonomy" id="2026191"/>
    <lineage>
        <taxon>Bacteria</taxon>
        <taxon>Bacillati</taxon>
        <taxon>Bacillota</taxon>
        <taxon>Bacilli</taxon>
        <taxon>Bacillales</taxon>
        <taxon>Bacillaceae</taxon>
        <taxon>Bacillus</taxon>
        <taxon>Bacillus cereus group</taxon>
    </lineage>
</organism>
<dbReference type="GO" id="GO:0005524">
    <property type="term" value="F:ATP binding"/>
    <property type="evidence" value="ECO:0007669"/>
    <property type="project" value="UniProtKB-KW"/>
</dbReference>
<dbReference type="PROSITE" id="PS00455">
    <property type="entry name" value="AMP_BINDING"/>
    <property type="match status" value="1"/>
</dbReference>
<dbReference type="FunFam" id="3.40.50.12780:FF:000012">
    <property type="entry name" value="Non-ribosomal peptide synthetase"/>
    <property type="match status" value="1"/>
</dbReference>
<keyword evidence="4" id="KW-0547">Nucleotide-binding</keyword>
<dbReference type="Pfam" id="PF13193">
    <property type="entry name" value="AMP-binding_C"/>
    <property type="match status" value="1"/>
</dbReference>
<reference evidence="7 8" key="1">
    <citation type="submission" date="2019-10" db="EMBL/GenBank/DDBJ databases">
        <title>Bacillus from the desert of Cuatro Cinegas, Coahuila.</title>
        <authorList>
            <person name="Olmedo-Alvarez G."/>
            <person name="Saldana S."/>
            <person name="Barcelo D."/>
        </authorList>
    </citation>
    <scope>NUCLEOTIDE SEQUENCE [LARGE SCALE GENOMIC DNA]</scope>
    <source>
        <strain evidence="7 8">CH155b_5T</strain>
    </source>
</reference>
<dbReference type="Gene3D" id="2.30.38.10">
    <property type="entry name" value="Luciferase, Domain 3"/>
    <property type="match status" value="1"/>
</dbReference>
<dbReference type="PIRSF" id="PIRSF001617">
    <property type="entry name" value="Alpha-AR"/>
    <property type="match status" value="1"/>
</dbReference>
<dbReference type="Proteomes" id="UP000470409">
    <property type="component" value="Unassembled WGS sequence"/>
</dbReference>
<dbReference type="InterPro" id="IPR013120">
    <property type="entry name" value="FAR_NAD-bd"/>
</dbReference>
<sequence length="1190" mass="135776">MSILLKRSYVERYEQFLQHNYEPLMIPKDFQVSEYKQRKVKGSKGIEQKKLDVIVAAFIWLHHISNEKRIVIPYYIGHSSYPLCITIAQKLSYEELKLEISDQMMQLESMEEVQKVLLQYDEEKWGKPAITVGKENGNSQLNIIEFKDNCFEVSYNEMQLEEKTALRYMNQIKYVMQQGIANEKQCVVDMNIITEEELAIYKEMNCTEVPYPNKSIAEMFYETVRKFSNRIALSSVEGTLTYEQLNKKSNQIAHMLLHNGVKQGDYVGIFMKRSIDTVVSIIAVLKTGAAYIPIDPDYPASRVQYIIEDSQSKLVLTKEAKVPFEDIRELSLYDMEQFPETDVHLSIHLDDIAYMIYTSGSTGNPKGTMLAHRGVVNLCTWMQRHYELSEEDIFAQFPSFSFDASIWELFASLFCGGNVYVLLDEQRMSVDAFANAIYEAKATSILGLATIFLQQVATYLPEESKYKLDSLKRIAVGGEMLTAEVVKLWRERIGTHVQLNNAYGPTECTITTTTYPIPTDLNDKLASIPIGRPADNYKVWILNDNMKVCPIGIPGELYIESVGIAKGYFNKPEKTEEVFIPHHINHDSKIYKTGDVVKVLEDGNIEFLHRKDNQVKIRGHRIELGEIQNTIAKYEMIKDAAVFTKKSEEGSHYLVAFYTTMNAVAVETLIHDLREQLPDYMVPSKLIYINELPLTPNKKVDLKRLAQLEEEYEPVRLQEYVAPSNEAEKKIAQAWGDVLGISKIGVHDDFFTIGGHSLKVLRVLTLLKENFPYLTIQDFFQERTIYGLAQIQRAVKVEEEEAFRAYKVIHEPGPISHIKEVNSGTVSNIFLTGATGYLGSHILYELLKDTTAHIYCLVRPTQNIQQRIVNTLTSYFKDISKDWLQRITAVPGDLGEEYLGMSEEEFLFTRSKVDTVIHCGADVRHFGDVAQFTNVNVHGTSRMLALTEEGATFHFISTIGIPIELAIEQWDTYIETSDFNYNVELENVYSDSKLQAENLVREALKGGVQGNIYRAGNLACHSKTGVFQQNIEGNAFYRLIKAMLLIGRAPNVKWKIDFTPIDFASKSIVAYLQDPKIVGETLHICHPNQIEFEHFIQLIEECGYNLEMVSLSQYIDTGLKLAKEDEVIAELIASQVAGDGAQQSEIVMGTRRTNEWIKKKELVVPAINKEFIQQLLVHGERVGYFPKIMK</sequence>
<evidence type="ECO:0000256" key="5">
    <source>
        <dbReference type="ARBA" id="ARBA00022840"/>
    </source>
</evidence>
<dbReference type="Pfam" id="PF07993">
    <property type="entry name" value="NAD_binding_4"/>
    <property type="match status" value="1"/>
</dbReference>
<dbReference type="InterPro" id="IPR000873">
    <property type="entry name" value="AMP-dep_synth/lig_dom"/>
</dbReference>
<gene>
    <name evidence="7" type="ORF">F8163_00495</name>
</gene>
<dbReference type="PROSITE" id="PS00012">
    <property type="entry name" value="PHOSPHOPANTETHEINE"/>
    <property type="match status" value="1"/>
</dbReference>
<dbReference type="SUPFAM" id="SSF56801">
    <property type="entry name" value="Acetyl-CoA synthetase-like"/>
    <property type="match status" value="1"/>
</dbReference>
<evidence type="ECO:0000256" key="2">
    <source>
        <dbReference type="ARBA" id="ARBA00022450"/>
    </source>
</evidence>
<dbReference type="InterPro" id="IPR020845">
    <property type="entry name" value="AMP-binding_CS"/>
</dbReference>
<keyword evidence="3" id="KW-0597">Phosphoprotein</keyword>
<dbReference type="FunFam" id="3.40.50.980:FF:000001">
    <property type="entry name" value="Non-ribosomal peptide synthetase"/>
    <property type="match status" value="1"/>
</dbReference>
<dbReference type="Gene3D" id="3.40.50.980">
    <property type="match status" value="2"/>
</dbReference>
<dbReference type="Gene3D" id="3.30.300.30">
    <property type="match status" value="1"/>
</dbReference>
<comment type="caution">
    <text evidence="7">The sequence shown here is derived from an EMBL/GenBank/DDBJ whole genome shotgun (WGS) entry which is preliminary data.</text>
</comment>
<dbReference type="SUPFAM" id="SSF51735">
    <property type="entry name" value="NAD(P)-binding Rossmann-fold domains"/>
    <property type="match status" value="1"/>
</dbReference>
<dbReference type="PANTHER" id="PTHR44845:SF7">
    <property type="entry name" value="PLIPASTATIN SYNTHASE SUBUNIT D"/>
    <property type="match status" value="1"/>
</dbReference>
<evidence type="ECO:0000256" key="4">
    <source>
        <dbReference type="ARBA" id="ARBA00022741"/>
    </source>
</evidence>